<name>M1PAA3_DESSD</name>
<feature type="transmembrane region" description="Helical" evidence="1">
    <location>
        <begin position="218"/>
        <end position="237"/>
    </location>
</feature>
<organism evidence="3 4">
    <name type="scientific">Desulfocapsa sulfexigens (strain DSM 10523 / SB164P1)</name>
    <dbReference type="NCBI Taxonomy" id="1167006"/>
    <lineage>
        <taxon>Bacteria</taxon>
        <taxon>Pseudomonadati</taxon>
        <taxon>Thermodesulfobacteriota</taxon>
        <taxon>Desulfobulbia</taxon>
        <taxon>Desulfobulbales</taxon>
        <taxon>Desulfocapsaceae</taxon>
        <taxon>Desulfocapsa</taxon>
    </lineage>
</organism>
<dbReference type="KEGG" id="dsf:UWK_00148"/>
<keyword evidence="1" id="KW-1133">Transmembrane helix</keyword>
<dbReference type="Proteomes" id="UP000011721">
    <property type="component" value="Chromosome"/>
</dbReference>
<dbReference type="STRING" id="1167006.UWK_00148"/>
<dbReference type="Pfam" id="PF01755">
    <property type="entry name" value="Glyco_transf_25"/>
    <property type="match status" value="1"/>
</dbReference>
<dbReference type="AlphaFoldDB" id="M1PAA3"/>
<protein>
    <submittedName>
        <fullName evidence="3">Glycosyltransferase involved in LPS biosynthesis</fullName>
    </submittedName>
</protein>
<evidence type="ECO:0000256" key="1">
    <source>
        <dbReference type="SAM" id="Phobius"/>
    </source>
</evidence>
<accession>M1PAA3</accession>
<proteinExistence type="predicted"/>
<keyword evidence="1" id="KW-0812">Transmembrane</keyword>
<keyword evidence="3" id="KW-0808">Transferase</keyword>
<dbReference type="HOGENOM" id="CLU_1169182_0_0_7"/>
<dbReference type="GO" id="GO:0016740">
    <property type="term" value="F:transferase activity"/>
    <property type="evidence" value="ECO:0007669"/>
    <property type="project" value="UniProtKB-KW"/>
</dbReference>
<evidence type="ECO:0000313" key="4">
    <source>
        <dbReference type="Proteomes" id="UP000011721"/>
    </source>
</evidence>
<dbReference type="InterPro" id="IPR002654">
    <property type="entry name" value="Glyco_trans_25"/>
</dbReference>
<dbReference type="RefSeq" id="WP_015402434.1">
    <property type="nucleotide sequence ID" value="NC_020304.1"/>
</dbReference>
<evidence type="ECO:0000259" key="2">
    <source>
        <dbReference type="Pfam" id="PF01755"/>
    </source>
</evidence>
<evidence type="ECO:0000313" key="3">
    <source>
        <dbReference type="EMBL" id="AGF76735.1"/>
    </source>
</evidence>
<sequence>MTTLSDPWSFFDQIYCISIDTRYDRRTEAKNHFSEAGLLDRVEFILVTKHPNNPEKGIFESHMNCLKKGLEAGAKNILVFEDDVFFQNYHPEKLTDAVRFLKNKKNWNGFFLGAIIGKIMQTEVQSVVKIQYSCLAHAYALNRSFAREFVQEPWNNLPYDNLLKKRGKEFYALSPMIAFQGRASSDNKTVFLDRMRRAFGGLPFIQRVSEFYQYHKRILVYSHVILAFLLLTLLGILL</sequence>
<dbReference type="OrthoDB" id="5415594at2"/>
<feature type="domain" description="Glycosyl transferase family 25" evidence="2">
    <location>
        <begin position="53"/>
        <end position="107"/>
    </location>
</feature>
<gene>
    <name evidence="3" type="ordered locus">UWK_00148</name>
</gene>
<dbReference type="EMBL" id="CP003985">
    <property type="protein sequence ID" value="AGF76735.1"/>
    <property type="molecule type" value="Genomic_DNA"/>
</dbReference>
<reference evidence="4" key="1">
    <citation type="journal article" date="2013" name="Stand. Genomic Sci.">
        <title>Complete genome sequence of Desulfocapsa sulfexigens, a marine deltaproteobacterium specialized in disproportionating inorganic sulfur compounds.</title>
        <authorList>
            <person name="Finster K.W."/>
            <person name="Kjeldsen K.U."/>
            <person name="Kube M."/>
            <person name="Reinhardt R."/>
            <person name="Mussmann M."/>
            <person name="Amann R."/>
            <person name="Schreiber L."/>
        </authorList>
    </citation>
    <scope>NUCLEOTIDE SEQUENCE [LARGE SCALE GENOMIC DNA]</scope>
    <source>
        <strain evidence="4">DSM 10523 / SB164P1</strain>
    </source>
</reference>
<keyword evidence="1" id="KW-0472">Membrane</keyword>
<keyword evidence="4" id="KW-1185">Reference proteome</keyword>
<dbReference type="eggNOG" id="COG3306">
    <property type="taxonomic scope" value="Bacteria"/>
</dbReference>